<name>A0ABN8YC91_RANTA</name>
<proteinExistence type="predicted"/>
<evidence type="ECO:0000313" key="2">
    <source>
        <dbReference type="EMBL" id="CAI9158121.1"/>
    </source>
</evidence>
<protein>
    <submittedName>
        <fullName evidence="2">Uncharacterized protein</fullName>
    </submittedName>
</protein>
<feature type="compositionally biased region" description="Low complexity" evidence="1">
    <location>
        <begin position="68"/>
        <end position="77"/>
    </location>
</feature>
<dbReference type="EMBL" id="OX459952">
    <property type="protein sequence ID" value="CAI9158121.1"/>
    <property type="molecule type" value="Genomic_DNA"/>
</dbReference>
<gene>
    <name evidence="2" type="ORF">MRATA1EN1_LOCUS7083</name>
</gene>
<dbReference type="Proteomes" id="UP001176941">
    <property type="component" value="Chromosome 16"/>
</dbReference>
<reference evidence="2" key="1">
    <citation type="submission" date="2023-04" db="EMBL/GenBank/DDBJ databases">
        <authorList>
            <consortium name="ELIXIR-Norway"/>
        </authorList>
    </citation>
    <scope>NUCLEOTIDE SEQUENCE [LARGE SCALE GENOMIC DNA]</scope>
</reference>
<accession>A0ABN8YC91</accession>
<organism evidence="2 3">
    <name type="scientific">Rangifer tarandus platyrhynchus</name>
    <name type="common">Svalbard reindeer</name>
    <dbReference type="NCBI Taxonomy" id="3082113"/>
    <lineage>
        <taxon>Eukaryota</taxon>
        <taxon>Metazoa</taxon>
        <taxon>Chordata</taxon>
        <taxon>Craniata</taxon>
        <taxon>Vertebrata</taxon>
        <taxon>Euteleostomi</taxon>
        <taxon>Mammalia</taxon>
        <taxon>Eutheria</taxon>
        <taxon>Laurasiatheria</taxon>
        <taxon>Artiodactyla</taxon>
        <taxon>Ruminantia</taxon>
        <taxon>Pecora</taxon>
        <taxon>Cervidae</taxon>
        <taxon>Odocoileinae</taxon>
        <taxon>Rangifer</taxon>
    </lineage>
</organism>
<keyword evidence="3" id="KW-1185">Reference proteome</keyword>
<evidence type="ECO:0000313" key="3">
    <source>
        <dbReference type="Proteomes" id="UP001176941"/>
    </source>
</evidence>
<sequence>MKRAAPGGAAGGGEDAGLQHASGAGRDAAGPGVTQRGAARLEEEEAVGSLTKHSAQHPARPQLRKRSQTGQGTPGTDGQRHLALLVLRILQPQSNATKPPGLAAHAWVVSMWQDTSCHPKQAHSQLSGGRWALGHTWAPPGRACWTLAFPAPARSPPVRSVLVGVHAHSRTWVTHSRVPQAR</sequence>
<evidence type="ECO:0000256" key="1">
    <source>
        <dbReference type="SAM" id="MobiDB-lite"/>
    </source>
</evidence>
<feature type="region of interest" description="Disordered" evidence="1">
    <location>
        <begin position="1"/>
        <end position="78"/>
    </location>
</feature>